<gene>
    <name evidence="1" type="ORF">INR99_05065</name>
</gene>
<dbReference type="RefSeq" id="WP_194115243.1">
    <property type="nucleotide sequence ID" value="NZ_JADFUA010000002.1"/>
</dbReference>
<evidence type="ECO:0000313" key="2">
    <source>
        <dbReference type="Proteomes" id="UP000604481"/>
    </source>
</evidence>
<reference evidence="1 2" key="1">
    <citation type="submission" date="2020-10" db="EMBL/GenBank/DDBJ databases">
        <title>The genome sequence of Chitinilyticum litopenaei 4Y14.</title>
        <authorList>
            <person name="Liu Y."/>
        </authorList>
    </citation>
    <scope>NUCLEOTIDE SEQUENCE [LARGE SCALE GENOMIC DNA]</scope>
    <source>
        <strain evidence="1 2">4Y14</strain>
    </source>
</reference>
<sequence length="114" mass="12780">MTPCPRFRLSDSARAQRFALNVPFTILELLAQPRLTGASRLLDQDDLAVLSPLQREQARVWLGLYVVSDGKGTITGIYRMPHRKGCDGQDKEMPQLAARTRFGWMQHQALASVA</sequence>
<keyword evidence="2" id="KW-1185">Reference proteome</keyword>
<dbReference type="EMBL" id="JADFUA010000002">
    <property type="protein sequence ID" value="MBE9608715.1"/>
    <property type="molecule type" value="Genomic_DNA"/>
</dbReference>
<dbReference type="Proteomes" id="UP000604481">
    <property type="component" value="Unassembled WGS sequence"/>
</dbReference>
<evidence type="ECO:0000313" key="1">
    <source>
        <dbReference type="EMBL" id="MBE9608715.1"/>
    </source>
</evidence>
<organism evidence="1 2">
    <name type="scientific">Chitinilyticum piscinae</name>
    <dbReference type="NCBI Taxonomy" id="2866724"/>
    <lineage>
        <taxon>Bacteria</taxon>
        <taxon>Pseudomonadati</taxon>
        <taxon>Pseudomonadota</taxon>
        <taxon>Betaproteobacteria</taxon>
        <taxon>Neisseriales</taxon>
        <taxon>Chitinibacteraceae</taxon>
        <taxon>Chitinilyticum</taxon>
    </lineage>
</organism>
<protein>
    <submittedName>
        <fullName evidence="1">Uncharacterized protein</fullName>
    </submittedName>
</protein>
<proteinExistence type="predicted"/>
<name>A0A8J7FIA0_9NEIS</name>
<comment type="caution">
    <text evidence="1">The sequence shown here is derived from an EMBL/GenBank/DDBJ whole genome shotgun (WGS) entry which is preliminary data.</text>
</comment>
<dbReference type="AlphaFoldDB" id="A0A8J7FIA0"/>
<accession>A0A8J7FIA0</accession>